<keyword evidence="4 11" id="KW-0227">DNA damage</keyword>
<reference evidence="14 15" key="1">
    <citation type="submission" date="2017-03" db="EMBL/GenBank/DDBJ databases">
        <authorList>
            <person name="Afonso C.L."/>
            <person name="Miller P.J."/>
            <person name="Scott M.A."/>
            <person name="Spackman E."/>
            <person name="Goraichik I."/>
            <person name="Dimitrov K.M."/>
            <person name="Suarez D.L."/>
            <person name="Swayne D.E."/>
        </authorList>
    </citation>
    <scope>NUCLEOTIDE SEQUENCE [LARGE SCALE GENOMIC DNA]</scope>
    <source>
        <strain evidence="14 15">CECT 7691</strain>
    </source>
</reference>
<dbReference type="GO" id="GO:0006281">
    <property type="term" value="P:DNA repair"/>
    <property type="evidence" value="ECO:0007669"/>
    <property type="project" value="UniProtKB-KW"/>
</dbReference>
<dbReference type="GO" id="GO:0005737">
    <property type="term" value="C:cytoplasm"/>
    <property type="evidence" value="ECO:0007669"/>
    <property type="project" value="UniProtKB-SubCell"/>
</dbReference>
<dbReference type="OrthoDB" id="9762369at2"/>
<dbReference type="GO" id="GO:0003677">
    <property type="term" value="F:DNA binding"/>
    <property type="evidence" value="ECO:0007669"/>
    <property type="project" value="UniProtKB-UniRule"/>
</dbReference>
<dbReference type="PROSITE" id="PS00211">
    <property type="entry name" value="ABC_TRANSPORTER_1"/>
    <property type="match status" value="2"/>
</dbReference>
<comment type="subcellular location">
    <subcellularLocation>
        <location evidence="11">Cytoplasm</location>
    </subcellularLocation>
    <text evidence="11">Associates with ribosomes.</text>
</comment>
<proteinExistence type="inferred from homology"/>
<dbReference type="InterPro" id="IPR027417">
    <property type="entry name" value="P-loop_NTPase"/>
</dbReference>
<gene>
    <name evidence="11 14" type="primary">uup</name>
    <name evidence="14" type="ORF">OCH7691_02524</name>
</gene>
<keyword evidence="11" id="KW-0175">Coiled coil</keyword>
<dbReference type="AlphaFoldDB" id="A0A1Y5T7F3"/>
<dbReference type="InParanoid" id="A0A1Y5T7F3"/>
<dbReference type="GO" id="GO:0005524">
    <property type="term" value="F:ATP binding"/>
    <property type="evidence" value="ECO:0007669"/>
    <property type="project" value="UniProtKB-UniRule"/>
</dbReference>
<accession>A0A1Y5T7F3</accession>
<dbReference type="SMART" id="SM00382">
    <property type="entry name" value="AAA"/>
    <property type="match status" value="2"/>
</dbReference>
<evidence type="ECO:0000256" key="6">
    <source>
        <dbReference type="ARBA" id="ARBA00022840"/>
    </source>
</evidence>
<keyword evidence="5 11" id="KW-0378">Hydrolase</keyword>
<protein>
    <recommendedName>
        <fullName evidence="11">ATP-binding protein Uup</fullName>
        <ecNumber evidence="11">3.6.1.-</ecNumber>
    </recommendedName>
</protein>
<evidence type="ECO:0000256" key="11">
    <source>
        <dbReference type="HAMAP-Rule" id="MF_00848"/>
    </source>
</evidence>
<feature type="region of interest" description="Disordered" evidence="12">
    <location>
        <begin position="498"/>
        <end position="536"/>
    </location>
</feature>
<keyword evidence="7 11" id="KW-0238">DNA-binding</keyword>
<dbReference type="EC" id="3.6.1.-" evidence="11"/>
<dbReference type="CDD" id="cd03221">
    <property type="entry name" value="ABCF_EF-3"/>
    <property type="match status" value="1"/>
</dbReference>
<dbReference type="GO" id="GO:0043022">
    <property type="term" value="F:ribosome binding"/>
    <property type="evidence" value="ECO:0007669"/>
    <property type="project" value="UniProtKB-UniRule"/>
</dbReference>
<feature type="binding site" evidence="11">
    <location>
        <begin position="38"/>
        <end position="45"/>
    </location>
    <ligand>
        <name>ATP</name>
        <dbReference type="ChEBI" id="CHEBI:30616"/>
        <label>1</label>
    </ligand>
</feature>
<keyword evidence="8 11" id="KW-0234">DNA repair</keyword>
<comment type="catalytic activity">
    <reaction evidence="9 11">
        <text>ATP + H2O = ADP + phosphate + H(+)</text>
        <dbReference type="Rhea" id="RHEA:13065"/>
        <dbReference type="ChEBI" id="CHEBI:15377"/>
        <dbReference type="ChEBI" id="CHEBI:15378"/>
        <dbReference type="ChEBI" id="CHEBI:30616"/>
        <dbReference type="ChEBI" id="CHEBI:43474"/>
        <dbReference type="ChEBI" id="CHEBI:456216"/>
    </reaction>
</comment>
<dbReference type="Pfam" id="PF16326">
    <property type="entry name" value="ABC_tran_CTD"/>
    <property type="match status" value="1"/>
</dbReference>
<evidence type="ECO:0000313" key="15">
    <source>
        <dbReference type="Proteomes" id="UP000193200"/>
    </source>
</evidence>
<dbReference type="InterPro" id="IPR003593">
    <property type="entry name" value="AAA+_ATPase"/>
</dbReference>
<dbReference type="Gene3D" id="1.10.287.380">
    <property type="entry name" value="Valyl-tRNA synthetase, C-terminal domain"/>
    <property type="match status" value="1"/>
</dbReference>
<dbReference type="Gene3D" id="3.40.50.300">
    <property type="entry name" value="P-loop containing nucleotide triphosphate hydrolases"/>
    <property type="match status" value="2"/>
</dbReference>
<comment type="function">
    <text evidence="11">Probably plays a role in ribosome assembly or function. May be involved in resolution of branched DNA intermediates that result from template switching in postreplication gaps. Binds DNA and has ATPase activity.</text>
</comment>
<evidence type="ECO:0000259" key="13">
    <source>
        <dbReference type="PROSITE" id="PS50893"/>
    </source>
</evidence>
<keyword evidence="2 11" id="KW-0677">Repeat</keyword>
<dbReference type="Pfam" id="PF00005">
    <property type="entry name" value="ABC_tran"/>
    <property type="match status" value="2"/>
</dbReference>
<dbReference type="GO" id="GO:0016887">
    <property type="term" value="F:ATP hydrolysis activity"/>
    <property type="evidence" value="ECO:0007669"/>
    <property type="project" value="UniProtKB-UniRule"/>
</dbReference>
<evidence type="ECO:0000256" key="8">
    <source>
        <dbReference type="ARBA" id="ARBA00023204"/>
    </source>
</evidence>
<sequence>MATALMTLREARLGFGEKELFRGVSLAVQPGDRIALLGRNGSGKSTLLKVMAGRIEADGGDRFIKPGARAAYLAQDLPRVPGLTVAGYIAEGLEEGDVAADDYRVRRLLDAVSLDGGTELLTLSGGESRRAAIARALIGEPDLLFLDEPTNHLDLPTIEWLEGELARSRAATVIVSHDRAFLARLTRRTYWLEDGTLRVNEAGFNTFEAWSEKLREEEAQSLARLAKEIEVEERWLARGVTARRRRNQGRLRRLHDLRRERQERTRSDKAAALDLETGKASGALVIEATDLVKRFKRDGETTTIVDGFSTRIMRGDRVGVIGPNGAGKTTLLRLLLGEIAPDSGTVRHGTRLEIVHIDQRRDQLDPEATLWESLAPGGGDSVMVHGRPIHVVAYLKQFLFQEAQARSPVRSLSGGEKNRLLLAILLARPCNLLVLDEPTNDLDLETLELLEEQLADFDGTVLIVSHDRAFLDRTVSSLIAVEGEGEIAEYVGGYEDYQRERSRTARREPAGRKAAAAGSPPAEKGQKAPARRSGLSYKDKREYEGLPARIAALEAEIARQEKALADPTLYGRDPDRFHKLAGALDAARAELAAAEERWLELEILKDELQGS</sequence>
<dbReference type="HAMAP" id="MF_00848">
    <property type="entry name" value="Uup"/>
    <property type="match status" value="1"/>
</dbReference>
<comment type="similarity">
    <text evidence="10 11">Belongs to the ABC transporter superfamily. ABCF family. Uup subfamily.</text>
</comment>
<evidence type="ECO:0000256" key="12">
    <source>
        <dbReference type="SAM" id="MobiDB-lite"/>
    </source>
</evidence>
<dbReference type="InterPro" id="IPR017871">
    <property type="entry name" value="ABC_transporter-like_CS"/>
</dbReference>
<dbReference type="PANTHER" id="PTHR42855:SF1">
    <property type="entry name" value="ABC TRANSPORTER DOMAIN-CONTAINING PROTEIN"/>
    <property type="match status" value="1"/>
</dbReference>
<dbReference type="Proteomes" id="UP000193200">
    <property type="component" value="Unassembled WGS sequence"/>
</dbReference>
<evidence type="ECO:0000256" key="1">
    <source>
        <dbReference type="ARBA" id="ARBA00022490"/>
    </source>
</evidence>
<dbReference type="InterPro" id="IPR003439">
    <property type="entry name" value="ABC_transporter-like_ATP-bd"/>
</dbReference>
<evidence type="ECO:0000256" key="9">
    <source>
        <dbReference type="ARBA" id="ARBA00049360"/>
    </source>
</evidence>
<evidence type="ECO:0000256" key="2">
    <source>
        <dbReference type="ARBA" id="ARBA00022737"/>
    </source>
</evidence>
<evidence type="ECO:0000256" key="3">
    <source>
        <dbReference type="ARBA" id="ARBA00022741"/>
    </source>
</evidence>
<keyword evidence="6 11" id="KW-0067">ATP-binding</keyword>
<feature type="domain" description="ABC transporter" evidence="13">
    <location>
        <begin position="286"/>
        <end position="509"/>
    </location>
</feature>
<feature type="coiled-coil region" evidence="11">
    <location>
        <begin position="577"/>
        <end position="604"/>
    </location>
</feature>
<organism evidence="14 15">
    <name type="scientific">Oceanibacterium hippocampi</name>
    <dbReference type="NCBI Taxonomy" id="745714"/>
    <lineage>
        <taxon>Bacteria</taxon>
        <taxon>Pseudomonadati</taxon>
        <taxon>Pseudomonadota</taxon>
        <taxon>Alphaproteobacteria</taxon>
        <taxon>Sneathiellales</taxon>
        <taxon>Sneathiellaceae</taxon>
        <taxon>Oceanibacterium</taxon>
    </lineage>
</organism>
<feature type="compositionally biased region" description="Basic and acidic residues" evidence="12">
    <location>
        <begin position="498"/>
        <end position="511"/>
    </location>
</feature>
<name>A0A1Y5T7F3_9PROT</name>
<dbReference type="InterPro" id="IPR043686">
    <property type="entry name" value="Uup"/>
</dbReference>
<keyword evidence="15" id="KW-1185">Reference proteome</keyword>
<dbReference type="FunCoup" id="A0A1Y5T7F3">
    <property type="interactions" value="316"/>
</dbReference>
<dbReference type="RefSeq" id="WP_085883869.1">
    <property type="nucleotide sequence ID" value="NZ_FWFR01000002.1"/>
</dbReference>
<dbReference type="InterPro" id="IPR051309">
    <property type="entry name" value="ABCF_ATPase"/>
</dbReference>
<evidence type="ECO:0000313" key="14">
    <source>
        <dbReference type="EMBL" id="SLN57492.1"/>
    </source>
</evidence>
<keyword evidence="1 11" id="KW-0963">Cytoplasm</keyword>
<evidence type="ECO:0000256" key="4">
    <source>
        <dbReference type="ARBA" id="ARBA00022763"/>
    </source>
</evidence>
<keyword evidence="3 11" id="KW-0547">Nucleotide-binding</keyword>
<dbReference type="PROSITE" id="PS50893">
    <property type="entry name" value="ABC_TRANSPORTER_2"/>
    <property type="match status" value="2"/>
</dbReference>
<evidence type="ECO:0000256" key="7">
    <source>
        <dbReference type="ARBA" id="ARBA00023125"/>
    </source>
</evidence>
<dbReference type="EMBL" id="FWFR01000002">
    <property type="protein sequence ID" value="SLN57492.1"/>
    <property type="molecule type" value="Genomic_DNA"/>
</dbReference>
<dbReference type="InterPro" id="IPR037118">
    <property type="entry name" value="Val-tRNA_synth_C_sf"/>
</dbReference>
<dbReference type="FunFam" id="3.40.50.300:FF:000309">
    <property type="entry name" value="ABC transporter ATP-binding protein"/>
    <property type="match status" value="1"/>
</dbReference>
<feature type="binding site" evidence="11">
    <location>
        <begin position="322"/>
        <end position="329"/>
    </location>
    <ligand>
        <name>ATP</name>
        <dbReference type="ChEBI" id="CHEBI:30616"/>
        <label>2</label>
    </ligand>
</feature>
<dbReference type="PANTHER" id="PTHR42855">
    <property type="entry name" value="ABC TRANSPORTER ATP-BINDING SUBUNIT"/>
    <property type="match status" value="1"/>
</dbReference>
<evidence type="ECO:0000256" key="10">
    <source>
        <dbReference type="ARBA" id="ARBA00061478"/>
    </source>
</evidence>
<evidence type="ECO:0000256" key="5">
    <source>
        <dbReference type="ARBA" id="ARBA00022801"/>
    </source>
</evidence>
<dbReference type="InterPro" id="IPR032524">
    <property type="entry name" value="ABC_tran_C"/>
</dbReference>
<feature type="domain" description="ABC transporter" evidence="13">
    <location>
        <begin position="3"/>
        <end position="219"/>
    </location>
</feature>
<dbReference type="SUPFAM" id="SSF52540">
    <property type="entry name" value="P-loop containing nucleoside triphosphate hydrolases"/>
    <property type="match status" value="2"/>
</dbReference>